<protein>
    <submittedName>
        <fullName evidence="1">Uncharacterized protein</fullName>
    </submittedName>
</protein>
<evidence type="ECO:0000313" key="1">
    <source>
        <dbReference type="EMBL" id="CEH16887.1"/>
    </source>
</evidence>
<dbReference type="AlphaFoldDB" id="A0A0P1BLG8"/>
<dbReference type="EMBL" id="CCYA01000253">
    <property type="protein sequence ID" value="CEH16887.1"/>
    <property type="molecule type" value="Genomic_DNA"/>
</dbReference>
<keyword evidence="2" id="KW-1185">Reference proteome</keyword>
<proteinExistence type="predicted"/>
<evidence type="ECO:0000313" key="2">
    <source>
        <dbReference type="Proteomes" id="UP000054845"/>
    </source>
</evidence>
<organism evidence="1 2">
    <name type="scientific">Ceraceosorus bombacis</name>
    <dbReference type="NCBI Taxonomy" id="401625"/>
    <lineage>
        <taxon>Eukaryota</taxon>
        <taxon>Fungi</taxon>
        <taxon>Dikarya</taxon>
        <taxon>Basidiomycota</taxon>
        <taxon>Ustilaginomycotina</taxon>
        <taxon>Exobasidiomycetes</taxon>
        <taxon>Ceraceosorales</taxon>
        <taxon>Ceraceosoraceae</taxon>
        <taxon>Ceraceosorus</taxon>
    </lineage>
</organism>
<name>A0A0P1BLG8_9BASI</name>
<sequence length="84" mass="9221">MCCIVEPILSDPYAIHRVVLVPLAIIDHTQLTLMPIKQLGPCIDDMIRTIRGSTFPRPTHAPIPPITPITFLASRLASLPLSVL</sequence>
<accession>A0A0P1BLG8</accession>
<dbReference type="Proteomes" id="UP000054845">
    <property type="component" value="Unassembled WGS sequence"/>
</dbReference>
<reference evidence="1 2" key="1">
    <citation type="submission" date="2014-09" db="EMBL/GenBank/DDBJ databases">
        <authorList>
            <person name="Magalhaes I.L.F."/>
            <person name="Oliveira U."/>
            <person name="Santos F.R."/>
            <person name="Vidigal T.H.D.A."/>
            <person name="Brescovit A.D."/>
            <person name="Santos A.J."/>
        </authorList>
    </citation>
    <scope>NUCLEOTIDE SEQUENCE [LARGE SCALE GENOMIC DNA]</scope>
</reference>